<dbReference type="InterPro" id="IPR028082">
    <property type="entry name" value="Peripla_BP_I"/>
</dbReference>
<dbReference type="CDD" id="cd06274">
    <property type="entry name" value="PBP1_FruR"/>
    <property type="match status" value="1"/>
</dbReference>
<dbReference type="GO" id="GO:0003700">
    <property type="term" value="F:DNA-binding transcription factor activity"/>
    <property type="evidence" value="ECO:0007669"/>
    <property type="project" value="TreeGrafter"/>
</dbReference>
<dbReference type="PANTHER" id="PTHR30146:SF45">
    <property type="entry name" value="CATABOLITE REPRESSOR_ACTIVATOR"/>
    <property type="match status" value="1"/>
</dbReference>
<dbReference type="GO" id="GO:0000976">
    <property type="term" value="F:transcription cis-regulatory region binding"/>
    <property type="evidence" value="ECO:0007669"/>
    <property type="project" value="TreeGrafter"/>
</dbReference>
<dbReference type="InterPro" id="IPR010982">
    <property type="entry name" value="Lambda_DNA-bd_dom_sf"/>
</dbReference>
<protein>
    <submittedName>
        <fullName evidence="6">LacI family DNA-binding transcriptional regulator</fullName>
    </submittedName>
</protein>
<accession>A0A928V6Y5</accession>
<evidence type="ECO:0000256" key="1">
    <source>
        <dbReference type="ARBA" id="ARBA00022491"/>
    </source>
</evidence>
<dbReference type="Proteomes" id="UP000652567">
    <property type="component" value="Unassembled WGS sequence"/>
</dbReference>
<organism evidence="6 7">
    <name type="scientific">Cellvibrio polysaccharolyticus</name>
    <dbReference type="NCBI Taxonomy" id="2082724"/>
    <lineage>
        <taxon>Bacteria</taxon>
        <taxon>Pseudomonadati</taxon>
        <taxon>Pseudomonadota</taxon>
        <taxon>Gammaproteobacteria</taxon>
        <taxon>Cellvibrionales</taxon>
        <taxon>Cellvibrionaceae</taxon>
        <taxon>Cellvibrio</taxon>
    </lineage>
</organism>
<dbReference type="Gene3D" id="1.10.260.40">
    <property type="entry name" value="lambda repressor-like DNA-binding domains"/>
    <property type="match status" value="1"/>
</dbReference>
<feature type="domain" description="HTH lacI-type" evidence="5">
    <location>
        <begin position="2"/>
        <end position="75"/>
    </location>
</feature>
<dbReference type="SUPFAM" id="SSF53822">
    <property type="entry name" value="Periplasmic binding protein-like I"/>
    <property type="match status" value="1"/>
</dbReference>
<dbReference type="InterPro" id="IPR001761">
    <property type="entry name" value="Peripla_BP/Lac1_sug-bd_dom"/>
</dbReference>
<evidence type="ECO:0000313" key="6">
    <source>
        <dbReference type="EMBL" id="MBE8718280.1"/>
    </source>
</evidence>
<dbReference type="SUPFAM" id="SSF47413">
    <property type="entry name" value="lambda repressor-like DNA-binding domains"/>
    <property type="match status" value="1"/>
</dbReference>
<evidence type="ECO:0000259" key="5">
    <source>
        <dbReference type="SMART" id="SM00354"/>
    </source>
</evidence>
<evidence type="ECO:0000256" key="2">
    <source>
        <dbReference type="ARBA" id="ARBA00023015"/>
    </source>
</evidence>
<evidence type="ECO:0000256" key="4">
    <source>
        <dbReference type="ARBA" id="ARBA00023163"/>
    </source>
</evidence>
<keyword evidence="2" id="KW-0805">Transcription regulation</keyword>
<dbReference type="SMART" id="SM00354">
    <property type="entry name" value="HTH_LACI"/>
    <property type="match status" value="1"/>
</dbReference>
<dbReference type="PANTHER" id="PTHR30146">
    <property type="entry name" value="LACI-RELATED TRANSCRIPTIONAL REPRESSOR"/>
    <property type="match status" value="1"/>
</dbReference>
<dbReference type="RefSeq" id="WP_193910713.1">
    <property type="nucleotide sequence ID" value="NZ_PRDL01000001.1"/>
</dbReference>
<dbReference type="AlphaFoldDB" id="A0A928V6Y5"/>
<name>A0A928V6Y5_9GAMM</name>
<keyword evidence="3 6" id="KW-0238">DNA-binding</keyword>
<keyword evidence="4" id="KW-0804">Transcription</keyword>
<keyword evidence="7" id="KW-1185">Reference proteome</keyword>
<proteinExistence type="predicted"/>
<sequence length="333" mass="37579">MAKTVDEIASELEISITTVRLVLSGKARQYRISERTEKRIRDYTDEHGYALNYTARSLKLQRTDTLGLIIPRLSNPFFAALAEKLEIRCRNAGLQLMVSCCHNDPDTQIHLIDTFKQRNVDGLFIVPSDKNSLKHCQTRFENRTLVLDRDFKAKLPLVMSNNESSGEQLTHKLLTAITGKPNIVFLIGNPQLPTIAARLKGFKQALKNHGIKRSQVTLLESPSNRDEDGKQLMLQWLAEGRGVPDILLTSSLPVFEGALSAVRQQLRQIPESMTLGTFDDHTMLDFLPNRLYAARQNEDDLVQAALTGMSALLNDQPAPEDYIADIEIVERWE</sequence>
<dbReference type="EMBL" id="PRDL01000001">
    <property type="protein sequence ID" value="MBE8718280.1"/>
    <property type="molecule type" value="Genomic_DNA"/>
</dbReference>
<dbReference type="CDD" id="cd01392">
    <property type="entry name" value="HTH_LacI"/>
    <property type="match status" value="1"/>
</dbReference>
<reference evidence="6" key="1">
    <citation type="submission" date="2018-07" db="EMBL/GenBank/DDBJ databases">
        <title>Genome assembly of strain Ka43.</title>
        <authorList>
            <person name="Kukolya J."/>
            <person name="Nagy I."/>
            <person name="Horvath B."/>
            <person name="Toth A."/>
        </authorList>
    </citation>
    <scope>NUCLEOTIDE SEQUENCE</scope>
    <source>
        <strain evidence="6">KB43</strain>
    </source>
</reference>
<dbReference type="Gene3D" id="3.40.50.2300">
    <property type="match status" value="2"/>
</dbReference>
<dbReference type="InterPro" id="IPR000843">
    <property type="entry name" value="HTH_LacI"/>
</dbReference>
<gene>
    <name evidence="6" type="ORF">C4F51_13880</name>
</gene>
<comment type="caution">
    <text evidence="6">The sequence shown here is derived from an EMBL/GenBank/DDBJ whole genome shotgun (WGS) entry which is preliminary data.</text>
</comment>
<dbReference type="Pfam" id="PF00532">
    <property type="entry name" value="Peripla_BP_1"/>
    <property type="match status" value="1"/>
</dbReference>
<keyword evidence="1" id="KW-0678">Repressor</keyword>
<evidence type="ECO:0000313" key="7">
    <source>
        <dbReference type="Proteomes" id="UP000652567"/>
    </source>
</evidence>
<evidence type="ECO:0000256" key="3">
    <source>
        <dbReference type="ARBA" id="ARBA00023125"/>
    </source>
</evidence>